<proteinExistence type="predicted"/>
<keyword evidence="1" id="KW-1133">Transmembrane helix</keyword>
<protein>
    <submittedName>
        <fullName evidence="2">Uncharacterized protein</fullName>
    </submittedName>
</protein>
<organism evidence="2 3">
    <name type="scientific">Pseudobutyrivibrio ruminis</name>
    <dbReference type="NCBI Taxonomy" id="46206"/>
    <lineage>
        <taxon>Bacteria</taxon>
        <taxon>Bacillati</taxon>
        <taxon>Bacillota</taxon>
        <taxon>Clostridia</taxon>
        <taxon>Lachnospirales</taxon>
        <taxon>Lachnospiraceae</taxon>
        <taxon>Pseudobutyrivibrio</taxon>
    </lineage>
</organism>
<feature type="transmembrane region" description="Helical" evidence="1">
    <location>
        <begin position="12"/>
        <end position="33"/>
    </location>
</feature>
<dbReference type="AlphaFoldDB" id="A0A927UCJ4"/>
<accession>A0A927UCJ4</accession>
<dbReference type="Proteomes" id="UP000766246">
    <property type="component" value="Unassembled WGS sequence"/>
</dbReference>
<evidence type="ECO:0000256" key="1">
    <source>
        <dbReference type="SAM" id="Phobius"/>
    </source>
</evidence>
<sequence length="68" mass="7482">MKLKASYTVEAAIIISLCFILFGIAIGLAYELFKMTIDYVGQRDGTFDAVSAFRLKEGAMGVYHALID</sequence>
<evidence type="ECO:0000313" key="3">
    <source>
        <dbReference type="Proteomes" id="UP000766246"/>
    </source>
</evidence>
<dbReference type="EMBL" id="SVER01000032">
    <property type="protein sequence ID" value="MBE5920413.1"/>
    <property type="molecule type" value="Genomic_DNA"/>
</dbReference>
<evidence type="ECO:0000313" key="2">
    <source>
        <dbReference type="EMBL" id="MBE5920413.1"/>
    </source>
</evidence>
<comment type="caution">
    <text evidence="2">The sequence shown here is derived from an EMBL/GenBank/DDBJ whole genome shotgun (WGS) entry which is preliminary data.</text>
</comment>
<reference evidence="2" key="1">
    <citation type="submission" date="2019-04" db="EMBL/GenBank/DDBJ databases">
        <title>Evolution of Biomass-Degrading Anaerobic Consortia Revealed by Metagenomics.</title>
        <authorList>
            <person name="Peng X."/>
        </authorList>
    </citation>
    <scope>NUCLEOTIDE SEQUENCE</scope>
    <source>
        <strain evidence="2">SIG311</strain>
    </source>
</reference>
<keyword evidence="1" id="KW-0812">Transmembrane</keyword>
<gene>
    <name evidence="2" type="ORF">E7272_11305</name>
</gene>
<name>A0A927UCJ4_9FIRM</name>
<keyword evidence="1" id="KW-0472">Membrane</keyword>